<dbReference type="InterPro" id="IPR001463">
    <property type="entry name" value="Na/Ala_symport"/>
</dbReference>
<feature type="transmembrane region" description="Helical" evidence="8">
    <location>
        <begin position="23"/>
        <end position="42"/>
    </location>
</feature>
<keyword evidence="8" id="KW-0769">Symport</keyword>
<feature type="transmembrane region" description="Helical" evidence="8">
    <location>
        <begin position="395"/>
        <end position="412"/>
    </location>
</feature>
<feature type="transmembrane region" description="Helical" evidence="8">
    <location>
        <begin position="157"/>
        <end position="174"/>
    </location>
</feature>
<keyword evidence="3 8" id="KW-0813">Transport</keyword>
<evidence type="ECO:0000256" key="5">
    <source>
        <dbReference type="ARBA" id="ARBA00022692"/>
    </source>
</evidence>
<dbReference type="NCBIfam" id="TIGR00835">
    <property type="entry name" value="agcS"/>
    <property type="match status" value="1"/>
</dbReference>
<accession>A0ABW5N5N4</accession>
<feature type="transmembrane region" description="Helical" evidence="8">
    <location>
        <begin position="353"/>
        <end position="374"/>
    </location>
</feature>
<feature type="transmembrane region" description="Helical" evidence="8">
    <location>
        <begin position="418"/>
        <end position="438"/>
    </location>
</feature>
<protein>
    <submittedName>
        <fullName evidence="9">Alanine/glycine:cation symporter family protein</fullName>
    </submittedName>
</protein>
<dbReference type="Pfam" id="PF01235">
    <property type="entry name" value="Na_Ala_symp"/>
    <property type="match status" value="1"/>
</dbReference>
<evidence type="ECO:0000256" key="6">
    <source>
        <dbReference type="ARBA" id="ARBA00022989"/>
    </source>
</evidence>
<dbReference type="Gene3D" id="1.20.1740.10">
    <property type="entry name" value="Amino acid/polyamine transporter I"/>
    <property type="match status" value="1"/>
</dbReference>
<keyword evidence="7 8" id="KW-0472">Membrane</keyword>
<feature type="transmembrane region" description="Helical" evidence="8">
    <location>
        <begin position="80"/>
        <end position="100"/>
    </location>
</feature>
<keyword evidence="6 8" id="KW-1133">Transmembrane helix</keyword>
<dbReference type="RefSeq" id="WP_378258686.1">
    <property type="nucleotide sequence ID" value="NZ_JBHSJV010000001.1"/>
</dbReference>
<evidence type="ECO:0000313" key="10">
    <source>
        <dbReference type="Proteomes" id="UP001597459"/>
    </source>
</evidence>
<feature type="transmembrane region" description="Helical" evidence="8">
    <location>
        <begin position="248"/>
        <end position="271"/>
    </location>
</feature>
<gene>
    <name evidence="9" type="ORF">ACFSTE_08505</name>
</gene>
<name>A0ABW5N5N4_9FLAO</name>
<reference evidence="10" key="1">
    <citation type="journal article" date="2019" name="Int. J. Syst. Evol. Microbiol.">
        <title>The Global Catalogue of Microorganisms (GCM) 10K type strain sequencing project: providing services to taxonomists for standard genome sequencing and annotation.</title>
        <authorList>
            <consortium name="The Broad Institute Genomics Platform"/>
            <consortium name="The Broad Institute Genome Sequencing Center for Infectious Disease"/>
            <person name="Wu L."/>
            <person name="Ma J."/>
        </authorList>
    </citation>
    <scope>NUCLEOTIDE SEQUENCE [LARGE SCALE GENOMIC DNA]</scope>
    <source>
        <strain evidence="10">KCTC 42423</strain>
    </source>
</reference>
<evidence type="ECO:0000256" key="7">
    <source>
        <dbReference type="ARBA" id="ARBA00023136"/>
    </source>
</evidence>
<dbReference type="EMBL" id="JBHULX010000013">
    <property type="protein sequence ID" value="MFD2590867.1"/>
    <property type="molecule type" value="Genomic_DNA"/>
</dbReference>
<evidence type="ECO:0000256" key="1">
    <source>
        <dbReference type="ARBA" id="ARBA00004651"/>
    </source>
</evidence>
<proteinExistence type="inferred from homology"/>
<comment type="subcellular location">
    <subcellularLocation>
        <location evidence="1 8">Cell membrane</location>
        <topology evidence="1 8">Multi-pass membrane protein</topology>
    </subcellularLocation>
</comment>
<feature type="transmembrane region" description="Helical" evidence="8">
    <location>
        <begin position="106"/>
        <end position="129"/>
    </location>
</feature>
<evidence type="ECO:0000256" key="4">
    <source>
        <dbReference type="ARBA" id="ARBA00022475"/>
    </source>
</evidence>
<dbReference type="PANTHER" id="PTHR30330">
    <property type="entry name" value="AGSS FAMILY TRANSPORTER, SODIUM-ALANINE"/>
    <property type="match status" value="1"/>
</dbReference>
<dbReference type="PANTHER" id="PTHR30330:SF3">
    <property type="entry name" value="TRANSCRIPTIONAL REGULATOR, LRP FAMILY"/>
    <property type="match status" value="1"/>
</dbReference>
<evidence type="ECO:0000313" key="9">
    <source>
        <dbReference type="EMBL" id="MFD2590867.1"/>
    </source>
</evidence>
<dbReference type="PRINTS" id="PR00175">
    <property type="entry name" value="NAALASMPORT"/>
</dbReference>
<dbReference type="Proteomes" id="UP001597459">
    <property type="component" value="Unassembled WGS sequence"/>
</dbReference>
<feature type="transmembrane region" description="Helical" evidence="8">
    <location>
        <begin position="224"/>
        <end position="242"/>
    </location>
</feature>
<keyword evidence="10" id="KW-1185">Reference proteome</keyword>
<dbReference type="PROSITE" id="PS00873">
    <property type="entry name" value="NA_ALANINE_SYMP"/>
    <property type="match status" value="1"/>
</dbReference>
<keyword evidence="4 8" id="KW-1003">Cell membrane</keyword>
<evidence type="ECO:0000256" key="3">
    <source>
        <dbReference type="ARBA" id="ARBA00022448"/>
    </source>
</evidence>
<keyword evidence="5 8" id="KW-0812">Transmembrane</keyword>
<feature type="transmembrane region" description="Helical" evidence="8">
    <location>
        <begin position="194"/>
        <end position="212"/>
    </location>
</feature>
<evidence type="ECO:0000256" key="2">
    <source>
        <dbReference type="ARBA" id="ARBA00009261"/>
    </source>
</evidence>
<comment type="similarity">
    <text evidence="2 8">Belongs to the alanine or glycine:cation symporter (AGCS) (TC 2.A.25) family.</text>
</comment>
<organism evidence="9 10">
    <name type="scientific">Aquimarina hainanensis</name>
    <dbReference type="NCBI Taxonomy" id="1578017"/>
    <lineage>
        <taxon>Bacteria</taxon>
        <taxon>Pseudomonadati</taxon>
        <taxon>Bacteroidota</taxon>
        <taxon>Flavobacteriia</taxon>
        <taxon>Flavobacteriales</taxon>
        <taxon>Flavobacteriaceae</taxon>
        <taxon>Aquimarina</taxon>
    </lineage>
</organism>
<feature type="transmembrane region" description="Helical" evidence="8">
    <location>
        <begin position="306"/>
        <end position="333"/>
    </location>
</feature>
<comment type="caution">
    <text evidence="9">The sequence shown here is derived from an EMBL/GenBank/DDBJ whole genome shotgun (WGS) entry which is preliminary data.</text>
</comment>
<evidence type="ECO:0000256" key="8">
    <source>
        <dbReference type="RuleBase" id="RU363064"/>
    </source>
</evidence>
<sequence>MLFNRLTPIDSIPAYLKAFSKWIWDWPLLILLIGGGIFFLIYSRFTPFLYFKHALQILGGKYDRDDAPGQLSHFQALSSALAATVGMGNISGVAIAIVSGGPGAIFWMWISALMGMATKFYTCSLAVMYRSKTSQGTVLSGPMYVITEGLGAKWKPLAILFALAGLIGTLPAFTANQLTQTMVDVMRWDESVKLYIGISLAIVASVVILGGIQRIGLVASKLVPLMVILYFITVLMVLIIQIEKIPAMFSSIFTDAFSGHAVAGGILGSLIKTGVKRAAFSNEAGIGTAPMMHGTAKTKEPIREGLVAMIGPAIDTLLVCTLTALAILCTGAWQQGGDNGITVTLTAFNETLPYNIGNIVVFVMVLVFGFSTLFSYSYYGISCLGFLLTPRYGKYYNYIYILSIVVAAVVKLEVAIDLIDSAFALMAIPTVISGLLLANKVNKRAKTYFERHIKKAGD</sequence>